<dbReference type="InterPro" id="IPR002582">
    <property type="entry name" value="ACPS"/>
</dbReference>
<comment type="catalytic activity">
    <reaction evidence="8">
        <text>apo-[ACP] + CoA = holo-[ACP] + adenosine 3',5'-bisphosphate + H(+)</text>
        <dbReference type="Rhea" id="RHEA:12068"/>
        <dbReference type="Rhea" id="RHEA-COMP:9685"/>
        <dbReference type="Rhea" id="RHEA-COMP:9690"/>
        <dbReference type="ChEBI" id="CHEBI:15378"/>
        <dbReference type="ChEBI" id="CHEBI:29999"/>
        <dbReference type="ChEBI" id="CHEBI:57287"/>
        <dbReference type="ChEBI" id="CHEBI:58343"/>
        <dbReference type="ChEBI" id="CHEBI:64479"/>
        <dbReference type="EC" id="2.7.8.7"/>
    </reaction>
</comment>
<dbReference type="SUPFAM" id="SSF56214">
    <property type="entry name" value="4'-phosphopantetheinyl transferase"/>
    <property type="match status" value="1"/>
</dbReference>
<dbReference type="GO" id="GO:0006633">
    <property type="term" value="P:fatty acid biosynthetic process"/>
    <property type="evidence" value="ECO:0007669"/>
    <property type="project" value="UniProtKB-UniRule"/>
</dbReference>
<keyword evidence="4 8" id="KW-0276">Fatty acid metabolism</keyword>
<comment type="cofactor">
    <cofactor evidence="8">
        <name>Mg(2+)</name>
        <dbReference type="ChEBI" id="CHEBI:18420"/>
    </cofactor>
</comment>
<evidence type="ECO:0000313" key="11">
    <source>
        <dbReference type="Proteomes" id="UP000184035"/>
    </source>
</evidence>
<feature type="domain" description="4'-phosphopantetheinyl transferase" evidence="9">
    <location>
        <begin position="4"/>
        <end position="103"/>
    </location>
</feature>
<dbReference type="GO" id="GO:0008897">
    <property type="term" value="F:holo-[acyl-carrier-protein] synthase activity"/>
    <property type="evidence" value="ECO:0007669"/>
    <property type="project" value="UniProtKB-UniRule"/>
</dbReference>
<dbReference type="GO" id="GO:0000287">
    <property type="term" value="F:magnesium ion binding"/>
    <property type="evidence" value="ECO:0007669"/>
    <property type="project" value="UniProtKB-UniRule"/>
</dbReference>
<feature type="binding site" evidence="8">
    <location>
        <position position="56"/>
    </location>
    <ligand>
        <name>Mg(2+)</name>
        <dbReference type="ChEBI" id="CHEBI:18420"/>
    </ligand>
</feature>
<evidence type="ECO:0000259" key="9">
    <source>
        <dbReference type="Pfam" id="PF01648"/>
    </source>
</evidence>
<evidence type="ECO:0000256" key="6">
    <source>
        <dbReference type="ARBA" id="ARBA00023098"/>
    </source>
</evidence>
<dbReference type="AlphaFoldDB" id="A0A1M4VMY4"/>
<keyword evidence="11" id="KW-1185">Reference proteome</keyword>
<evidence type="ECO:0000256" key="1">
    <source>
        <dbReference type="ARBA" id="ARBA00022516"/>
    </source>
</evidence>
<dbReference type="Pfam" id="PF01648">
    <property type="entry name" value="ACPS"/>
    <property type="match status" value="1"/>
</dbReference>
<dbReference type="InterPro" id="IPR004568">
    <property type="entry name" value="Ppantetheine-prot_Trfase_dom"/>
</dbReference>
<dbReference type="OrthoDB" id="517356at2"/>
<dbReference type="EC" id="2.7.8.7" evidence="8"/>
<comment type="subcellular location">
    <subcellularLocation>
        <location evidence="8">Cytoplasm</location>
    </subcellularLocation>
</comment>
<evidence type="ECO:0000256" key="8">
    <source>
        <dbReference type="HAMAP-Rule" id="MF_00101"/>
    </source>
</evidence>
<organism evidence="10 11">
    <name type="scientific">Clostridium fallax</name>
    <dbReference type="NCBI Taxonomy" id="1533"/>
    <lineage>
        <taxon>Bacteria</taxon>
        <taxon>Bacillati</taxon>
        <taxon>Bacillota</taxon>
        <taxon>Clostridia</taxon>
        <taxon>Eubacteriales</taxon>
        <taxon>Clostridiaceae</taxon>
        <taxon>Clostridium</taxon>
    </lineage>
</organism>
<reference evidence="10 11" key="1">
    <citation type="submission" date="2016-11" db="EMBL/GenBank/DDBJ databases">
        <authorList>
            <person name="Jaros S."/>
            <person name="Januszkiewicz K."/>
            <person name="Wedrychowicz H."/>
        </authorList>
    </citation>
    <scope>NUCLEOTIDE SEQUENCE [LARGE SCALE GENOMIC DNA]</scope>
    <source>
        <strain evidence="10 11">DSM 2631</strain>
    </source>
</reference>
<dbReference type="RefSeq" id="WP_072894777.1">
    <property type="nucleotide sequence ID" value="NZ_FQVM01000008.1"/>
</dbReference>
<evidence type="ECO:0000256" key="4">
    <source>
        <dbReference type="ARBA" id="ARBA00022832"/>
    </source>
</evidence>
<dbReference type="GO" id="GO:0005737">
    <property type="term" value="C:cytoplasm"/>
    <property type="evidence" value="ECO:0007669"/>
    <property type="project" value="UniProtKB-SubCell"/>
</dbReference>
<keyword evidence="1 8" id="KW-0444">Lipid biosynthesis</keyword>
<feature type="binding site" evidence="8">
    <location>
        <position position="8"/>
    </location>
    <ligand>
        <name>Mg(2+)</name>
        <dbReference type="ChEBI" id="CHEBI:18420"/>
    </ligand>
</feature>
<evidence type="ECO:0000256" key="5">
    <source>
        <dbReference type="ARBA" id="ARBA00022842"/>
    </source>
</evidence>
<keyword evidence="7 8" id="KW-0275">Fatty acid biosynthesis</keyword>
<comment type="similarity">
    <text evidence="8">Belongs to the P-Pant transferase superfamily. AcpS family.</text>
</comment>
<dbReference type="Gene3D" id="3.90.470.20">
    <property type="entry name" value="4'-phosphopantetheinyl transferase domain"/>
    <property type="match status" value="1"/>
</dbReference>
<evidence type="ECO:0000256" key="7">
    <source>
        <dbReference type="ARBA" id="ARBA00023160"/>
    </source>
</evidence>
<dbReference type="NCBIfam" id="TIGR00516">
    <property type="entry name" value="acpS"/>
    <property type="match status" value="1"/>
</dbReference>
<dbReference type="STRING" id="1533.SAMN05443638_10857"/>
<keyword evidence="8" id="KW-0963">Cytoplasm</keyword>
<dbReference type="EMBL" id="FQVM01000008">
    <property type="protein sequence ID" value="SHE70225.1"/>
    <property type="molecule type" value="Genomic_DNA"/>
</dbReference>
<keyword evidence="3 8" id="KW-0479">Metal-binding</keyword>
<keyword evidence="2 8" id="KW-0808">Transferase</keyword>
<keyword evidence="6 8" id="KW-0443">Lipid metabolism</keyword>
<gene>
    <name evidence="8" type="primary">acpS</name>
    <name evidence="10" type="ORF">SAMN05443638_10857</name>
</gene>
<protein>
    <recommendedName>
        <fullName evidence="8">Holo-[acyl-carrier-protein] synthase</fullName>
        <shortName evidence="8">Holo-ACP synthase</shortName>
        <ecNumber evidence="8">2.7.8.7</ecNumber>
    </recommendedName>
    <alternativeName>
        <fullName evidence="8">4'-phosphopantetheinyl transferase AcpS</fullName>
    </alternativeName>
</protein>
<sequence length="124" mass="13756">MILGIGSDIIEINRIENAIENTKGFLQKVFTEEEKKLFLKKSMRSETIAGNFAVKEAVSKALGTGIRGFSLKDIEVLRNDLGKPVVNLYNNALEIAKSLEVKNIHVSISHNKKDAIAYVVLEGR</sequence>
<keyword evidence="5 8" id="KW-0460">Magnesium</keyword>
<dbReference type="InterPro" id="IPR008278">
    <property type="entry name" value="4-PPantetheinyl_Trfase_dom"/>
</dbReference>
<proteinExistence type="inferred from homology"/>
<dbReference type="Proteomes" id="UP000184035">
    <property type="component" value="Unassembled WGS sequence"/>
</dbReference>
<dbReference type="HAMAP" id="MF_00101">
    <property type="entry name" value="AcpS"/>
    <property type="match status" value="1"/>
</dbReference>
<evidence type="ECO:0000256" key="2">
    <source>
        <dbReference type="ARBA" id="ARBA00022679"/>
    </source>
</evidence>
<accession>A0A1M4VMY4</accession>
<evidence type="ECO:0000256" key="3">
    <source>
        <dbReference type="ARBA" id="ARBA00022723"/>
    </source>
</evidence>
<evidence type="ECO:0000313" key="10">
    <source>
        <dbReference type="EMBL" id="SHE70225.1"/>
    </source>
</evidence>
<dbReference type="NCBIfam" id="TIGR00556">
    <property type="entry name" value="pantethn_trn"/>
    <property type="match status" value="1"/>
</dbReference>
<name>A0A1M4VMY4_9CLOT</name>
<dbReference type="InterPro" id="IPR037143">
    <property type="entry name" value="4-PPantetheinyl_Trfase_dom_sf"/>
</dbReference>
<comment type="function">
    <text evidence="8">Transfers the 4'-phosphopantetheine moiety from coenzyme A to a Ser of acyl-carrier-protein.</text>
</comment>